<dbReference type="AlphaFoldDB" id="A0A7R9H5Z5"/>
<evidence type="ECO:0000256" key="1">
    <source>
        <dbReference type="SAM" id="MobiDB-lite"/>
    </source>
</evidence>
<reference evidence="2" key="1">
    <citation type="submission" date="2020-11" db="EMBL/GenBank/DDBJ databases">
        <authorList>
            <person name="Tran Van P."/>
        </authorList>
    </citation>
    <scope>NUCLEOTIDE SEQUENCE</scope>
</reference>
<organism evidence="2">
    <name type="scientific">Timema poppense</name>
    <name type="common">Walking stick</name>
    <dbReference type="NCBI Taxonomy" id="170557"/>
    <lineage>
        <taxon>Eukaryota</taxon>
        <taxon>Metazoa</taxon>
        <taxon>Ecdysozoa</taxon>
        <taxon>Arthropoda</taxon>
        <taxon>Hexapoda</taxon>
        <taxon>Insecta</taxon>
        <taxon>Pterygota</taxon>
        <taxon>Neoptera</taxon>
        <taxon>Polyneoptera</taxon>
        <taxon>Phasmatodea</taxon>
        <taxon>Timematodea</taxon>
        <taxon>Timematoidea</taxon>
        <taxon>Timematidae</taxon>
        <taxon>Timema</taxon>
    </lineage>
</organism>
<proteinExistence type="predicted"/>
<gene>
    <name evidence="2" type="ORF">TPSB3V08_LOCUS7353</name>
</gene>
<feature type="region of interest" description="Disordered" evidence="1">
    <location>
        <begin position="42"/>
        <end position="65"/>
    </location>
</feature>
<name>A0A7R9H5Z5_TIMPO</name>
<sequence>MASRGNWRWCKDAEEHVTSLLSTLEWRPTKVELEEVNPHLRRGRVENHLGKTTPSSPDRDSNLDLPVLSIGAQHDKRVSQLRHRGRSAISKCQQHAAKEELSMRQRSLFNDFSLFCCKEKPRDNEYLRLNSTPSSLAILVYSCFKSFDTT</sequence>
<accession>A0A7R9H5Z5</accession>
<dbReference type="EMBL" id="OD004770">
    <property type="protein sequence ID" value="CAD7410456.1"/>
    <property type="molecule type" value="Genomic_DNA"/>
</dbReference>
<evidence type="ECO:0000313" key="2">
    <source>
        <dbReference type="EMBL" id="CAD7410456.1"/>
    </source>
</evidence>
<protein>
    <submittedName>
        <fullName evidence="2">Uncharacterized protein</fullName>
    </submittedName>
</protein>